<evidence type="ECO:0000313" key="2">
    <source>
        <dbReference type="EMBL" id="RPB02119.1"/>
    </source>
</evidence>
<sequence length="62" mass="6640">MTITQKIFLGLTLLLALFTLTTATPSSAPDVSKATPDMLETTPVHLKITRSIPSLPPSLPHN</sequence>
<evidence type="ECO:0000256" key="1">
    <source>
        <dbReference type="SAM" id="SignalP"/>
    </source>
</evidence>
<accession>A0A3N4JYJ9</accession>
<proteinExistence type="predicted"/>
<gene>
    <name evidence="2" type="ORF">L873DRAFT_1802556</name>
</gene>
<dbReference type="Proteomes" id="UP000276215">
    <property type="component" value="Unassembled WGS sequence"/>
</dbReference>
<reference evidence="2 3" key="1">
    <citation type="journal article" date="2018" name="Nat. Ecol. Evol.">
        <title>Pezizomycetes genomes reveal the molecular basis of ectomycorrhizal truffle lifestyle.</title>
        <authorList>
            <person name="Murat C."/>
            <person name="Payen T."/>
            <person name="Noel B."/>
            <person name="Kuo A."/>
            <person name="Morin E."/>
            <person name="Chen J."/>
            <person name="Kohler A."/>
            <person name="Krizsan K."/>
            <person name="Balestrini R."/>
            <person name="Da Silva C."/>
            <person name="Montanini B."/>
            <person name="Hainaut M."/>
            <person name="Levati E."/>
            <person name="Barry K.W."/>
            <person name="Belfiori B."/>
            <person name="Cichocki N."/>
            <person name="Clum A."/>
            <person name="Dockter R.B."/>
            <person name="Fauchery L."/>
            <person name="Guy J."/>
            <person name="Iotti M."/>
            <person name="Le Tacon F."/>
            <person name="Lindquist E.A."/>
            <person name="Lipzen A."/>
            <person name="Malagnac F."/>
            <person name="Mello A."/>
            <person name="Molinier V."/>
            <person name="Miyauchi S."/>
            <person name="Poulain J."/>
            <person name="Riccioni C."/>
            <person name="Rubini A."/>
            <person name="Sitrit Y."/>
            <person name="Splivallo R."/>
            <person name="Traeger S."/>
            <person name="Wang M."/>
            <person name="Zifcakova L."/>
            <person name="Wipf D."/>
            <person name="Zambonelli A."/>
            <person name="Paolocci F."/>
            <person name="Nowrousian M."/>
            <person name="Ottonello S."/>
            <person name="Baldrian P."/>
            <person name="Spatafora J.W."/>
            <person name="Henrissat B."/>
            <person name="Nagy L.G."/>
            <person name="Aury J.M."/>
            <person name="Wincker P."/>
            <person name="Grigoriev I.V."/>
            <person name="Bonfante P."/>
            <person name="Martin F.M."/>
        </authorList>
    </citation>
    <scope>NUCLEOTIDE SEQUENCE [LARGE SCALE GENOMIC DNA]</scope>
    <source>
        <strain evidence="2 3">120613-1</strain>
    </source>
</reference>
<name>A0A3N4JYJ9_9PEZI</name>
<keyword evidence="1" id="KW-0732">Signal</keyword>
<feature type="chain" id="PRO_5018133965" evidence="1">
    <location>
        <begin position="24"/>
        <end position="62"/>
    </location>
</feature>
<dbReference type="EMBL" id="ML120369">
    <property type="protein sequence ID" value="RPB02119.1"/>
    <property type="molecule type" value="Genomic_DNA"/>
</dbReference>
<keyword evidence="3" id="KW-1185">Reference proteome</keyword>
<evidence type="ECO:0000313" key="3">
    <source>
        <dbReference type="Proteomes" id="UP000276215"/>
    </source>
</evidence>
<dbReference type="AlphaFoldDB" id="A0A3N4JYJ9"/>
<protein>
    <submittedName>
        <fullName evidence="2">Uncharacterized protein</fullName>
    </submittedName>
</protein>
<feature type="signal peptide" evidence="1">
    <location>
        <begin position="1"/>
        <end position="23"/>
    </location>
</feature>
<organism evidence="2 3">
    <name type="scientific">Choiromyces venosus 120613-1</name>
    <dbReference type="NCBI Taxonomy" id="1336337"/>
    <lineage>
        <taxon>Eukaryota</taxon>
        <taxon>Fungi</taxon>
        <taxon>Dikarya</taxon>
        <taxon>Ascomycota</taxon>
        <taxon>Pezizomycotina</taxon>
        <taxon>Pezizomycetes</taxon>
        <taxon>Pezizales</taxon>
        <taxon>Tuberaceae</taxon>
        <taxon>Choiromyces</taxon>
    </lineage>
</organism>